<evidence type="ECO:0000313" key="3">
    <source>
        <dbReference type="Proteomes" id="UP000266118"/>
    </source>
</evidence>
<dbReference type="RefSeq" id="WP_119984421.1">
    <property type="nucleotide sequence ID" value="NZ_CP032489.1"/>
</dbReference>
<evidence type="ECO:0008006" key="4">
    <source>
        <dbReference type="Google" id="ProtNLM"/>
    </source>
</evidence>
<evidence type="ECO:0000313" key="2">
    <source>
        <dbReference type="EMBL" id="AYD46416.1"/>
    </source>
</evidence>
<dbReference type="OrthoDB" id="9807384at2"/>
<keyword evidence="1" id="KW-1133">Transmembrane helix</keyword>
<keyword evidence="1" id="KW-0812">Transmembrane</keyword>
<dbReference type="KEGG" id="ark:D6B99_01550"/>
<sequence length="332" mass="38302">MIRKASFMTEKRKLRPQWWKCIIAFLLAFSLIPINIQAQTASVTLDRQQILLGEHVTLQLKIDNVSDEAQNVQTWFNVPDTGNHIEVLDRGKIDTIDLQNGQSAYIQRITITSFDSGHWAIPVIAPQMKNVSGDTISLPLNTVALQVLPVDVSQLKDFHPEKSILQVKYTDYTWLYISIGIIILALIIFLIIRWLKGRTGQISKRKEIMKGPPFEWAMQQITLLEKENLIEKGEGKLFFIRLDDICRIYFDERTQSHTLQSTSMEMIEDLRKYLIREKDRQALIKYTKLSTSVKFAKHLPAEEQGKEAINITKETITSIEKQVIELNKNNAH</sequence>
<organism evidence="2 3">
    <name type="scientific">Arachidicoccus soli</name>
    <dbReference type="NCBI Taxonomy" id="2341117"/>
    <lineage>
        <taxon>Bacteria</taxon>
        <taxon>Pseudomonadati</taxon>
        <taxon>Bacteroidota</taxon>
        <taxon>Chitinophagia</taxon>
        <taxon>Chitinophagales</taxon>
        <taxon>Chitinophagaceae</taxon>
        <taxon>Arachidicoccus</taxon>
    </lineage>
</organism>
<protein>
    <recommendedName>
        <fullName evidence="4">Protein BatD</fullName>
    </recommendedName>
</protein>
<evidence type="ECO:0000256" key="1">
    <source>
        <dbReference type="SAM" id="Phobius"/>
    </source>
</evidence>
<proteinExistence type="predicted"/>
<feature type="transmembrane region" description="Helical" evidence="1">
    <location>
        <begin position="174"/>
        <end position="195"/>
    </location>
</feature>
<accession>A0A386HLB8</accession>
<dbReference type="AlphaFoldDB" id="A0A386HLB8"/>
<keyword evidence="1" id="KW-0472">Membrane</keyword>
<name>A0A386HLB8_9BACT</name>
<dbReference type="Proteomes" id="UP000266118">
    <property type="component" value="Chromosome"/>
</dbReference>
<dbReference type="EMBL" id="CP032489">
    <property type="protein sequence ID" value="AYD46416.1"/>
    <property type="molecule type" value="Genomic_DNA"/>
</dbReference>
<gene>
    <name evidence="2" type="ORF">D6B99_01550</name>
</gene>
<keyword evidence="3" id="KW-1185">Reference proteome</keyword>
<reference evidence="2 3" key="1">
    <citation type="submission" date="2018-09" db="EMBL/GenBank/DDBJ databases">
        <title>Arachidicoccus sp. nov., a bacterium isolated from soil.</title>
        <authorList>
            <person name="Weon H.-Y."/>
            <person name="Kwon S.-W."/>
            <person name="Lee S.A."/>
        </authorList>
    </citation>
    <scope>NUCLEOTIDE SEQUENCE [LARGE SCALE GENOMIC DNA]</scope>
    <source>
        <strain evidence="2 3">KIS59-12</strain>
    </source>
</reference>